<dbReference type="Pfam" id="PF10123">
    <property type="entry name" value="Mu-like_Pro"/>
    <property type="match status" value="1"/>
</dbReference>
<evidence type="ECO:0000313" key="2">
    <source>
        <dbReference type="Proteomes" id="UP001597353"/>
    </source>
</evidence>
<keyword evidence="1" id="KW-0645">Protease</keyword>
<dbReference type="InterPro" id="IPR012106">
    <property type="entry name" value="Phage_Mu_Gp1"/>
</dbReference>
<keyword evidence="1" id="KW-0378">Hydrolase</keyword>
<dbReference type="Proteomes" id="UP001597353">
    <property type="component" value="Unassembled WGS sequence"/>
</dbReference>
<sequence length="363" mass="38899">MSKTCSNIALMQVMPVPDAPEAQAPDWIHLLPAGETIATHDGRGPYRMTDAQAVIAASLQGSAKLPIDENHAIDLAAPRGEPAPARGHIVDLQARADGIWGRVEWTPTGRTLMAERAYSGISPAIAHDRQMRVIGVLRASLVNRPNLRGLTALHQEENMSLTRRLAELLGLDAEVGEDALVQRITALHQQSAAPAPELTALQSRMGEIGVALGVPQDADPEAIVAAVRKVAGGDGDAITALQAELTSATTALNAVRDAYARDKAEAWVDGEIRKGRVGIKPRRDYYISLHMRNTQEAIEVVDALPLMTLGGHPVPEVQPEISTSLQSQQDLITRARAYQAKLEAAGMSIDWPSAVVAVREGKQ</sequence>
<dbReference type="RefSeq" id="WP_390265133.1">
    <property type="nucleotide sequence ID" value="NZ_JBHUGH010000034.1"/>
</dbReference>
<name>A0ABW4SBX1_9RHOB</name>
<proteinExistence type="predicted"/>
<protein>
    <submittedName>
        <fullName evidence="1">Phage protease</fullName>
    </submittedName>
</protein>
<evidence type="ECO:0000313" key="1">
    <source>
        <dbReference type="EMBL" id="MFD1914122.1"/>
    </source>
</evidence>
<organism evidence="1 2">
    <name type="scientific">Halodurantibacterium flavum</name>
    <dbReference type="NCBI Taxonomy" id="1382802"/>
    <lineage>
        <taxon>Bacteria</taxon>
        <taxon>Pseudomonadati</taxon>
        <taxon>Pseudomonadota</taxon>
        <taxon>Alphaproteobacteria</taxon>
        <taxon>Rhodobacterales</taxon>
        <taxon>Paracoccaceae</taxon>
        <taxon>Halodurantibacterium</taxon>
    </lineage>
</organism>
<comment type="caution">
    <text evidence="1">The sequence shown here is derived from an EMBL/GenBank/DDBJ whole genome shotgun (WGS) entry which is preliminary data.</text>
</comment>
<dbReference type="GO" id="GO:0006508">
    <property type="term" value="P:proteolysis"/>
    <property type="evidence" value="ECO:0007669"/>
    <property type="project" value="UniProtKB-KW"/>
</dbReference>
<reference evidence="2" key="1">
    <citation type="journal article" date="2019" name="Int. J. Syst. Evol. Microbiol.">
        <title>The Global Catalogue of Microorganisms (GCM) 10K type strain sequencing project: providing services to taxonomists for standard genome sequencing and annotation.</title>
        <authorList>
            <consortium name="The Broad Institute Genomics Platform"/>
            <consortium name="The Broad Institute Genome Sequencing Center for Infectious Disease"/>
            <person name="Wu L."/>
            <person name="Ma J."/>
        </authorList>
    </citation>
    <scope>NUCLEOTIDE SEQUENCE [LARGE SCALE GENOMIC DNA]</scope>
    <source>
        <strain evidence="2">CGMCC 4.7242</strain>
    </source>
</reference>
<keyword evidence="2" id="KW-1185">Reference proteome</keyword>
<gene>
    <name evidence="1" type="ORF">ACFSGJ_18115</name>
</gene>
<accession>A0ABW4SBX1</accession>
<dbReference type="EMBL" id="JBHUGH010000034">
    <property type="protein sequence ID" value="MFD1914122.1"/>
    <property type="molecule type" value="Genomic_DNA"/>
</dbReference>
<dbReference type="GO" id="GO:0008233">
    <property type="term" value="F:peptidase activity"/>
    <property type="evidence" value="ECO:0007669"/>
    <property type="project" value="UniProtKB-KW"/>
</dbReference>